<evidence type="ECO:0000256" key="5">
    <source>
        <dbReference type="ARBA" id="ARBA00022837"/>
    </source>
</evidence>
<name>C6S9L7_NEIML</name>
<evidence type="ECO:0000256" key="2">
    <source>
        <dbReference type="ARBA" id="ARBA00008387"/>
    </source>
</evidence>
<evidence type="ECO:0000256" key="3">
    <source>
        <dbReference type="ARBA" id="ARBA00022558"/>
    </source>
</evidence>
<dbReference type="GO" id="GO:0009289">
    <property type="term" value="C:pilus"/>
    <property type="evidence" value="ECO:0007669"/>
    <property type="project" value="UniProtKB-SubCell"/>
</dbReference>
<evidence type="ECO:0000256" key="7">
    <source>
        <dbReference type="SAM" id="MobiDB-lite"/>
    </source>
</evidence>
<dbReference type="GO" id="GO:0046872">
    <property type="term" value="F:metal ion binding"/>
    <property type="evidence" value="ECO:0007669"/>
    <property type="project" value="UniProtKB-KW"/>
</dbReference>
<dbReference type="InterPro" id="IPR008707">
    <property type="entry name" value="B-propeller_PilY1"/>
</dbReference>
<dbReference type="AlphaFoldDB" id="C6S9L7"/>
<evidence type="ECO:0000313" key="9">
    <source>
        <dbReference type="EMBL" id="CBA08628.1"/>
    </source>
</evidence>
<organism evidence="9 10">
    <name type="scientific">Neisseria meningitidis (strain alpha14)</name>
    <dbReference type="NCBI Taxonomy" id="662598"/>
    <lineage>
        <taxon>Bacteria</taxon>
        <taxon>Pseudomonadati</taxon>
        <taxon>Pseudomonadota</taxon>
        <taxon>Betaproteobacteria</taxon>
        <taxon>Neisseriales</taxon>
        <taxon>Neisseriaceae</taxon>
        <taxon>Neisseria</taxon>
    </lineage>
</organism>
<dbReference type="Proteomes" id="UP000002054">
    <property type="component" value="Chromosome"/>
</dbReference>
<reference evidence="9 10" key="1">
    <citation type="journal article" date="2008" name="Proc. Natl. Acad. Sci. U.S.A.">
        <title>Whole-genome comparison of disease and carriage strains provides insights into virulence evolution in Neisseria meningitidis.</title>
        <authorList>
            <person name="Schoen C."/>
            <person name="Blom J."/>
            <person name="Claus H."/>
            <person name="Schramm-Glueck A."/>
            <person name="Brandt P."/>
            <person name="Mueller T."/>
            <person name="Goesmann A."/>
            <person name="Joseph B."/>
            <person name="Konietzny S."/>
            <person name="Kurzai O."/>
            <person name="Schmitt C."/>
            <person name="Friedrich T."/>
            <person name="Linke B."/>
            <person name="Vogel U."/>
            <person name="Frosch M."/>
        </authorList>
    </citation>
    <scope>NUCLEOTIDE SEQUENCE [LARGE SCALE GENOMIC DNA]</scope>
    <source>
        <strain evidence="10">alpha14</strain>
    </source>
</reference>
<dbReference type="EMBL" id="AM889136">
    <property type="protein sequence ID" value="CBA08628.1"/>
    <property type="molecule type" value="Genomic_DNA"/>
</dbReference>
<evidence type="ECO:0000256" key="6">
    <source>
        <dbReference type="ARBA" id="ARBA00023263"/>
    </source>
</evidence>
<comment type="similarity">
    <text evidence="2">Belongs to the PilY1 family.</text>
</comment>
<keyword evidence="5" id="KW-0106">Calcium</keyword>
<feature type="region of interest" description="Disordered" evidence="7">
    <location>
        <begin position="992"/>
        <end position="1015"/>
    </location>
</feature>
<dbReference type="KEGG" id="nmi:NMO_1960"/>
<comment type="subcellular location">
    <subcellularLocation>
        <location evidence="1">Fimbrium</location>
    </subcellularLocation>
</comment>
<feature type="domain" description="PilY1 beta-propeller" evidence="8">
    <location>
        <begin position="526"/>
        <end position="862"/>
    </location>
</feature>
<keyword evidence="3" id="KW-1029">Fimbrium biogenesis</keyword>
<evidence type="ECO:0000313" key="10">
    <source>
        <dbReference type="Proteomes" id="UP000002054"/>
    </source>
</evidence>
<evidence type="ECO:0000256" key="1">
    <source>
        <dbReference type="ARBA" id="ARBA00004561"/>
    </source>
</evidence>
<evidence type="ECO:0000256" key="4">
    <source>
        <dbReference type="ARBA" id="ARBA00022723"/>
    </source>
</evidence>
<gene>
    <name evidence="9" type="primary">pilC</name>
    <name evidence="9" type="ordered locus">NMO_1960</name>
</gene>
<sequence>MNKTWKRQVFRHTALYTAILMFSHTGGGGGQAQAQTQTQTHKYAIVMNAQNLPEVKWGNQYQSLTHKSNEREVIHTSGFGLAKKYISFSFNNTDEVVAEKKDAVVFGAATYLPPYGKVSGFDTTKLTERKNAVDQIGTTHPGLVGYSYEGSTCSSGSCPTVAYRTQFTFGNSSLAKKTNGGGLDIYEDKSRDNSPIYKLKDHPWLGVSFNLGGESSFKPKRQGSLVSSFSEDVTQQNGADSQHKGKNLVYTTDDYKSQNNKNHQDKHHAVAFYLNAKLHLLDKKHITNIAQVGTVDLGTLKTRIEPTEAWKKQNNNFFSGSWTYEEKGLVSVKLILPQVKAGRCVNKNNPNPNKKDLSPALTAPALWFGAGQNGKAEMYSASVSTYPDSSSSRIFLQNLKRKTDHSKPGRHSLATLNKSDIESKEPSFTGRQTVIRLDGGVHEIKLKGNEVEGFKGNNGNATFGIVKDLGVDPDANEWKKVLLPWTVRASNDDGQFNTFNKEENNGKPKYSQKYRSRDNGKHERNLGDIVNSPIVAVGGYLATSANDGMVHIFKKGNGDDRNYSLKLSYIPGTMPRKDIESKDSTLAKELRAFAEKGYVGDRYGVDGGFVLRQVEWKGQNRVFMFGAMGFGGRGAYALDLTKADGNDPTKASLFDVKNNGNNGNNGNNSVKLGYTVGTPQIGKTYNGKYAAFLASGYATKQIDSGENTTALYVYDLEGNGTNNLIKKIEVSGGKGGLSSPTLVDKDLDGTIDIAYAGDRGGSMYRFDLSGQDPSQWTVRTIFQGTKPITSAPAISQLKDKRVVIFGTGSDLSEEDVDNMEEQYIYGIFDDDTAATGTVNFTGTGGGLLEQHLTEENKTLFLTDYKRSDGSGSKGWVVKLKDGQRVTVKPTVVLRTAFVTIRKYNDGGCGAQTAILGINTADGGKLTKKSARPIVPEANTAVAQYSGHKKGTNGKSIPIGCMQKGNEIVCPNGYVYDKPVNVRYLDEKKTDGFSTTADGDAGGSGIDPDGKRAGKNNRCFSQKGVRTLLMNDLDSLDITGPTCGMKRISWREVFY</sequence>
<keyword evidence="6" id="KW-0281">Fimbrium</keyword>
<accession>C6S9L7</accession>
<keyword evidence="4" id="KW-0479">Metal-binding</keyword>
<feature type="region of interest" description="Disordered" evidence="7">
    <location>
        <begin position="501"/>
        <end position="522"/>
    </location>
</feature>
<proteinExistence type="inferred from homology"/>
<evidence type="ECO:0000259" key="8">
    <source>
        <dbReference type="Pfam" id="PF05567"/>
    </source>
</evidence>
<dbReference type="InterPro" id="IPR011047">
    <property type="entry name" value="Quinoprotein_ADH-like_sf"/>
</dbReference>
<dbReference type="SUPFAM" id="SSF50998">
    <property type="entry name" value="Quinoprotein alcohol dehydrogenase-like"/>
    <property type="match status" value="1"/>
</dbReference>
<dbReference type="Pfam" id="PF05567">
    <property type="entry name" value="T4P_PilY1"/>
    <property type="match status" value="1"/>
</dbReference>
<dbReference type="RefSeq" id="WP_015815989.1">
    <property type="nucleotide sequence ID" value="NC_013016.1"/>
</dbReference>
<protein>
    <submittedName>
        <fullName evidence="9">Fimbrial assembly protein</fullName>
    </submittedName>
</protein>
<dbReference type="HOGENOM" id="CLU_317269_0_0_4"/>
<dbReference type="NCBIfam" id="NF040838">
    <property type="entry name" value="T4_PilC_Neiss"/>
    <property type="match status" value="1"/>
</dbReference>